<gene>
    <name evidence="1" type="ORF">N3K66_004565</name>
</gene>
<comment type="caution">
    <text evidence="1">The sequence shown here is derived from an EMBL/GenBank/DDBJ whole genome shotgun (WGS) entry which is preliminary data.</text>
</comment>
<name>A0ACC0V3M2_9HYPO</name>
<dbReference type="Proteomes" id="UP001163324">
    <property type="component" value="Chromosome 4"/>
</dbReference>
<proteinExistence type="predicted"/>
<dbReference type="EMBL" id="CM047943">
    <property type="protein sequence ID" value="KAI9900303.1"/>
    <property type="molecule type" value="Genomic_DNA"/>
</dbReference>
<reference evidence="1" key="1">
    <citation type="submission" date="2022-10" db="EMBL/GenBank/DDBJ databases">
        <title>Complete Genome of Trichothecium roseum strain YXFP-22015, a Plant Pathogen Isolated from Citrus.</title>
        <authorList>
            <person name="Wang Y."/>
            <person name="Zhu L."/>
        </authorList>
    </citation>
    <scope>NUCLEOTIDE SEQUENCE</scope>
    <source>
        <strain evidence="1">YXFP-22015</strain>
    </source>
</reference>
<sequence length="366" mass="37315">MSGLKTLALSLLGALAQASGPPASSPPRELFRIEEKGSFLENLVIRPGNGDVLVTRLDVPGIYSVTDPSSSSSFPFSSSSSSSSNSSAPPKLLTAVPGVQHVLGITPVEILDGRETYVVVGGDFDASVLPMVPVPGSSRAFALSFDAATGEAALEHVSTLSPSSRLVNGAAAVPGVPGVVLVADSQAGTVGRLDVSAGTFDAEAFPPLQEMAPVAGASVGLGVNGVRVHRSHLYWTNTDLVSIYRLALTPEGLPRDGDDAAAELVVDLSGRAVALDDFDFSGGDIIVTTNLDHQILRVAADTGAVELVMGSPNETTVAGCTSLKVGGDGGDVVYVATTQADVDGHVVPARLLAFELDAAEESSSRA</sequence>
<evidence type="ECO:0000313" key="2">
    <source>
        <dbReference type="Proteomes" id="UP001163324"/>
    </source>
</evidence>
<keyword evidence="2" id="KW-1185">Reference proteome</keyword>
<protein>
    <submittedName>
        <fullName evidence="1">Uncharacterized protein</fullName>
    </submittedName>
</protein>
<organism evidence="1 2">
    <name type="scientific">Trichothecium roseum</name>
    <dbReference type="NCBI Taxonomy" id="47278"/>
    <lineage>
        <taxon>Eukaryota</taxon>
        <taxon>Fungi</taxon>
        <taxon>Dikarya</taxon>
        <taxon>Ascomycota</taxon>
        <taxon>Pezizomycotina</taxon>
        <taxon>Sordariomycetes</taxon>
        <taxon>Hypocreomycetidae</taxon>
        <taxon>Hypocreales</taxon>
        <taxon>Hypocreales incertae sedis</taxon>
        <taxon>Trichothecium</taxon>
    </lineage>
</organism>
<accession>A0ACC0V3M2</accession>
<evidence type="ECO:0000313" key="1">
    <source>
        <dbReference type="EMBL" id="KAI9900303.1"/>
    </source>
</evidence>